<accession>A0ABS1YA83</accession>
<sequence>MSAQPTTTSPTVLQDALWWIGQRARDRAVYNITWRLAAYEPIDVAALKAAYQQLTDRHDALRMSLRRRDDALELVIPARVEASVQVIEFDDPGETPPDVLFQAVAEEVHGREIPLDRAPLVRLVVVRVADRYELLVVGHHAAVDGWALNLLLDDLSQAYGARARGSRHEFGTAAPGFAEYAREQTCGHPEDRWRTSLDHWRKVLDGASAVTVRPDRDQHAGVGSEGTTLRYDFSPQATHGISTLARQAGTTPFSVMLAALQIVLARGGAGPDVTVGVVVANRMSRRDQALVGYLANTCVARSFVTAEDTVADAVCRARDNLWEMMGHQAVPYPTVFAALPAALQTELGGTPPILLNYLGPVSDLRLGTAELSIRPNPGRTARTDLALTYWDDRGGLVAEVEYATARYDERTMLALLRDLDVVLAEDPGTALHSIRVSTRSSRRRPSPVAEPSARTDLSESAAIGLVSDAWAELLGYPPNDLDEDFFASGGHSLNAVQFVAALAERADVRLDLAAWVATPTAGQMVHQLLGAEPPTSAPSTLVSLVEGGDRHLHLIGGAGGTPNDFREIIAALPAGWRVTWSQEREPLDSVPAMARRYRTDLDAAGARPDVICGWSVGGLIGYEMLVQYGDAAPALVLIDSPAPIGYPTGADATRCELHDFVTLVCSSLGVAGAMPRVSGDEVPLTLLALAARLRAKGQAVSADVLFDRWAAYRRQSTAGAAYTSAATVTVPAVLVDAELTTADTRAWAARLRPAPRTVRVDGDHFGVLRGVPASQVADAIAAL</sequence>
<dbReference type="PROSITE" id="PS50075">
    <property type="entry name" value="CARRIER"/>
    <property type="match status" value="1"/>
</dbReference>
<protein>
    <submittedName>
        <fullName evidence="4">Condensation protein</fullName>
    </submittedName>
</protein>
<keyword evidence="5" id="KW-1185">Reference proteome</keyword>
<dbReference type="Pfam" id="PF00550">
    <property type="entry name" value="PP-binding"/>
    <property type="match status" value="1"/>
</dbReference>
<dbReference type="EMBL" id="JAEVHL010000004">
    <property type="protein sequence ID" value="MBM0274288.1"/>
    <property type="molecule type" value="Genomic_DNA"/>
</dbReference>
<evidence type="ECO:0000256" key="2">
    <source>
        <dbReference type="SAM" id="MobiDB-lite"/>
    </source>
</evidence>
<feature type="region of interest" description="Disordered" evidence="2">
    <location>
        <begin position="434"/>
        <end position="455"/>
    </location>
</feature>
<dbReference type="SUPFAM" id="SSF53474">
    <property type="entry name" value="alpha/beta-Hydrolases"/>
    <property type="match status" value="1"/>
</dbReference>
<evidence type="ECO:0000313" key="4">
    <source>
        <dbReference type="EMBL" id="MBM0274288.1"/>
    </source>
</evidence>
<evidence type="ECO:0000313" key="5">
    <source>
        <dbReference type="Proteomes" id="UP000622245"/>
    </source>
</evidence>
<dbReference type="Pfam" id="PF00975">
    <property type="entry name" value="Thioesterase"/>
    <property type="match status" value="1"/>
</dbReference>
<dbReference type="Gene3D" id="3.30.559.30">
    <property type="entry name" value="Nonribosomal peptide synthetase, condensation domain"/>
    <property type="match status" value="1"/>
</dbReference>
<dbReference type="Gene3D" id="3.40.50.1820">
    <property type="entry name" value="alpha/beta hydrolase"/>
    <property type="match status" value="1"/>
</dbReference>
<dbReference type="Proteomes" id="UP000622245">
    <property type="component" value="Unassembled WGS sequence"/>
</dbReference>
<dbReference type="RefSeq" id="WP_203146714.1">
    <property type="nucleotide sequence ID" value="NZ_JAEVHL010000004.1"/>
</dbReference>
<dbReference type="PANTHER" id="PTHR45527">
    <property type="entry name" value="NONRIBOSOMAL PEPTIDE SYNTHETASE"/>
    <property type="match status" value="1"/>
</dbReference>
<dbReference type="InterPro" id="IPR001031">
    <property type="entry name" value="Thioesterase"/>
</dbReference>
<dbReference type="Pfam" id="PF00668">
    <property type="entry name" value="Condensation"/>
    <property type="match status" value="1"/>
</dbReference>
<dbReference type="InterPro" id="IPR009081">
    <property type="entry name" value="PP-bd_ACP"/>
</dbReference>
<proteinExistence type="predicted"/>
<dbReference type="InterPro" id="IPR023213">
    <property type="entry name" value="CAT-like_dom_sf"/>
</dbReference>
<comment type="caution">
    <text evidence="4">The sequence shown here is derived from an EMBL/GenBank/DDBJ whole genome shotgun (WGS) entry which is preliminary data.</text>
</comment>
<dbReference type="PANTHER" id="PTHR45527:SF1">
    <property type="entry name" value="FATTY ACID SYNTHASE"/>
    <property type="match status" value="1"/>
</dbReference>
<dbReference type="Gene3D" id="3.30.559.10">
    <property type="entry name" value="Chloramphenicol acetyltransferase-like domain"/>
    <property type="match status" value="1"/>
</dbReference>
<dbReference type="Gene3D" id="1.10.1200.10">
    <property type="entry name" value="ACP-like"/>
    <property type="match status" value="1"/>
</dbReference>
<feature type="domain" description="Carrier" evidence="3">
    <location>
        <begin position="457"/>
        <end position="532"/>
    </location>
</feature>
<dbReference type="InterPro" id="IPR029058">
    <property type="entry name" value="AB_hydrolase_fold"/>
</dbReference>
<dbReference type="InterPro" id="IPR001242">
    <property type="entry name" value="Condensation_dom"/>
</dbReference>
<dbReference type="InterPro" id="IPR036736">
    <property type="entry name" value="ACP-like_sf"/>
</dbReference>
<evidence type="ECO:0000256" key="1">
    <source>
        <dbReference type="ARBA" id="ARBA00001957"/>
    </source>
</evidence>
<gene>
    <name evidence="4" type="ORF">JM949_01820</name>
</gene>
<dbReference type="SUPFAM" id="SSF47336">
    <property type="entry name" value="ACP-like"/>
    <property type="match status" value="1"/>
</dbReference>
<organism evidence="4 5">
    <name type="scientific">Micromonospora tarensis</name>
    <dbReference type="NCBI Taxonomy" id="2806100"/>
    <lineage>
        <taxon>Bacteria</taxon>
        <taxon>Bacillati</taxon>
        <taxon>Actinomycetota</taxon>
        <taxon>Actinomycetes</taxon>
        <taxon>Micromonosporales</taxon>
        <taxon>Micromonosporaceae</taxon>
        <taxon>Micromonospora</taxon>
    </lineage>
</organism>
<evidence type="ECO:0000259" key="3">
    <source>
        <dbReference type="PROSITE" id="PS50075"/>
    </source>
</evidence>
<comment type="cofactor">
    <cofactor evidence="1">
        <name>pantetheine 4'-phosphate</name>
        <dbReference type="ChEBI" id="CHEBI:47942"/>
    </cofactor>
</comment>
<reference evidence="4 5" key="1">
    <citation type="submission" date="2021-01" db="EMBL/GenBank/DDBJ databases">
        <title>Draft genome sequence of Micromonospora sp. strain STR1s_6.</title>
        <authorList>
            <person name="Karlyshev A."/>
            <person name="Jawad R."/>
        </authorList>
    </citation>
    <scope>NUCLEOTIDE SEQUENCE [LARGE SCALE GENOMIC DNA]</scope>
    <source>
        <strain evidence="4 5">STR1S-6</strain>
    </source>
</reference>
<dbReference type="SUPFAM" id="SSF52777">
    <property type="entry name" value="CoA-dependent acyltransferases"/>
    <property type="match status" value="2"/>
</dbReference>
<name>A0ABS1YA83_9ACTN</name>